<reference evidence="2 3" key="1">
    <citation type="journal article" date="2018" name="New Phytol.">
        <title>Phylogenomics of Endogonaceae and evolution of mycorrhizas within Mucoromycota.</title>
        <authorList>
            <person name="Chang Y."/>
            <person name="Desiro A."/>
            <person name="Na H."/>
            <person name="Sandor L."/>
            <person name="Lipzen A."/>
            <person name="Clum A."/>
            <person name="Barry K."/>
            <person name="Grigoriev I.V."/>
            <person name="Martin F.M."/>
            <person name="Stajich J.E."/>
            <person name="Smith M.E."/>
            <person name="Bonito G."/>
            <person name="Spatafora J.W."/>
        </authorList>
    </citation>
    <scope>NUCLEOTIDE SEQUENCE [LARGE SCALE GENOMIC DNA]</scope>
    <source>
        <strain evidence="2 3">AD002</strain>
    </source>
</reference>
<name>A0A433QR98_9FUNG</name>
<feature type="region of interest" description="Disordered" evidence="1">
    <location>
        <begin position="35"/>
        <end position="83"/>
    </location>
</feature>
<dbReference type="EMBL" id="RBNJ01002171">
    <property type="protein sequence ID" value="RUS32306.1"/>
    <property type="molecule type" value="Genomic_DNA"/>
</dbReference>
<evidence type="ECO:0000313" key="2">
    <source>
        <dbReference type="EMBL" id="RUS32306.1"/>
    </source>
</evidence>
<accession>A0A433QR98</accession>
<protein>
    <submittedName>
        <fullName evidence="2">Uncharacterized protein</fullName>
    </submittedName>
</protein>
<dbReference type="Proteomes" id="UP000274822">
    <property type="component" value="Unassembled WGS sequence"/>
</dbReference>
<dbReference type="AlphaFoldDB" id="A0A433QR98"/>
<keyword evidence="3" id="KW-1185">Reference proteome</keyword>
<gene>
    <name evidence="2" type="ORF">BC938DRAFT_475777</name>
</gene>
<evidence type="ECO:0000256" key="1">
    <source>
        <dbReference type="SAM" id="MobiDB-lite"/>
    </source>
</evidence>
<feature type="compositionally biased region" description="Polar residues" evidence="1">
    <location>
        <begin position="46"/>
        <end position="57"/>
    </location>
</feature>
<sequence>MELSSSSPAGFIVTNSTDSEIASTVPACCHSERQGVELKILEEETPTPSNTDQQPSPTKRRKTDKFEKKSKLPKQKGRPDLTEVDDVKDAIYVFENVFVTDR</sequence>
<proteinExistence type="predicted"/>
<comment type="caution">
    <text evidence="2">The sequence shown here is derived from an EMBL/GenBank/DDBJ whole genome shotgun (WGS) entry which is preliminary data.</text>
</comment>
<evidence type="ECO:0000313" key="3">
    <source>
        <dbReference type="Proteomes" id="UP000274822"/>
    </source>
</evidence>
<organism evidence="2 3">
    <name type="scientific">Jimgerdemannia flammicorona</name>
    <dbReference type="NCBI Taxonomy" id="994334"/>
    <lineage>
        <taxon>Eukaryota</taxon>
        <taxon>Fungi</taxon>
        <taxon>Fungi incertae sedis</taxon>
        <taxon>Mucoromycota</taxon>
        <taxon>Mucoromycotina</taxon>
        <taxon>Endogonomycetes</taxon>
        <taxon>Endogonales</taxon>
        <taxon>Endogonaceae</taxon>
        <taxon>Jimgerdemannia</taxon>
    </lineage>
</organism>